<comment type="caution">
    <text evidence="2">The sequence shown here is derived from an EMBL/GenBank/DDBJ whole genome shotgun (WGS) entry which is preliminary data.</text>
</comment>
<evidence type="ECO:0000256" key="1">
    <source>
        <dbReference type="SAM" id="MobiDB-lite"/>
    </source>
</evidence>
<evidence type="ECO:0000313" key="3">
    <source>
        <dbReference type="Proteomes" id="UP000249390"/>
    </source>
</evidence>
<protein>
    <submittedName>
        <fullName evidence="2">Uncharacterized protein</fullName>
    </submittedName>
</protein>
<proteinExistence type="predicted"/>
<accession>A0A328DX65</accession>
<evidence type="ECO:0000313" key="2">
    <source>
        <dbReference type="EMBL" id="RAL48771.1"/>
    </source>
</evidence>
<feature type="region of interest" description="Disordered" evidence="1">
    <location>
        <begin position="28"/>
        <end position="74"/>
    </location>
</feature>
<gene>
    <name evidence="2" type="ORF">DM860_001091</name>
</gene>
<sequence>MGHRISPFSLHSPHLTLLFPSSPNTLQLPLHPLHSKNRTPPQPRQPPPTALGIPSSKFPNVPSSSSLEISSAPPISIPFTKTKGTLTSFVPISALTSSLNPECIDTSRSYTRTSCDRRTDRAALQSSNVFLMPLSVVV</sequence>
<reference evidence="2 3" key="1">
    <citation type="submission" date="2018-06" db="EMBL/GenBank/DDBJ databases">
        <title>The Genome of Cuscuta australis (Dodder) Provides Insight into the Evolution of Plant Parasitism.</title>
        <authorList>
            <person name="Liu H."/>
        </authorList>
    </citation>
    <scope>NUCLEOTIDE SEQUENCE [LARGE SCALE GENOMIC DNA]</scope>
    <source>
        <strain evidence="3">cv. Yunnan</strain>
        <tissue evidence="2">Vines</tissue>
    </source>
</reference>
<name>A0A328DX65_9ASTE</name>
<feature type="compositionally biased region" description="Pro residues" evidence="1">
    <location>
        <begin position="40"/>
        <end position="49"/>
    </location>
</feature>
<dbReference type="AlphaFoldDB" id="A0A328DX65"/>
<dbReference type="EMBL" id="NQVE01000097">
    <property type="protein sequence ID" value="RAL48771.1"/>
    <property type="molecule type" value="Genomic_DNA"/>
</dbReference>
<organism evidence="2 3">
    <name type="scientific">Cuscuta australis</name>
    <dbReference type="NCBI Taxonomy" id="267555"/>
    <lineage>
        <taxon>Eukaryota</taxon>
        <taxon>Viridiplantae</taxon>
        <taxon>Streptophyta</taxon>
        <taxon>Embryophyta</taxon>
        <taxon>Tracheophyta</taxon>
        <taxon>Spermatophyta</taxon>
        <taxon>Magnoliopsida</taxon>
        <taxon>eudicotyledons</taxon>
        <taxon>Gunneridae</taxon>
        <taxon>Pentapetalae</taxon>
        <taxon>asterids</taxon>
        <taxon>lamiids</taxon>
        <taxon>Solanales</taxon>
        <taxon>Convolvulaceae</taxon>
        <taxon>Cuscuteae</taxon>
        <taxon>Cuscuta</taxon>
        <taxon>Cuscuta subgen. Grammica</taxon>
        <taxon>Cuscuta sect. Cleistogrammica</taxon>
    </lineage>
</organism>
<dbReference type="Proteomes" id="UP000249390">
    <property type="component" value="Unassembled WGS sequence"/>
</dbReference>
<keyword evidence="3" id="KW-1185">Reference proteome</keyword>
<feature type="compositionally biased region" description="Low complexity" evidence="1">
    <location>
        <begin position="54"/>
        <end position="74"/>
    </location>
</feature>